<dbReference type="InterPro" id="IPR000182">
    <property type="entry name" value="GNAT_dom"/>
</dbReference>
<proteinExistence type="predicted"/>
<protein>
    <recommendedName>
        <fullName evidence="3">N-acetyltransferase domain-containing protein</fullName>
    </recommendedName>
</protein>
<dbReference type="Pfam" id="PF00583">
    <property type="entry name" value="Acetyltransf_1"/>
    <property type="match status" value="1"/>
</dbReference>
<feature type="domain" description="N-acetyltransferase" evidence="3">
    <location>
        <begin position="7"/>
        <end position="191"/>
    </location>
</feature>
<dbReference type="PROSITE" id="PS51186">
    <property type="entry name" value="GNAT"/>
    <property type="match status" value="1"/>
</dbReference>
<reference evidence="4" key="1">
    <citation type="journal article" date="2014" name="Int. J. Syst. Evol. Microbiol.">
        <title>Complete genome sequence of Corynebacterium casei LMG S-19264T (=DSM 44701T), isolated from a smear-ripened cheese.</title>
        <authorList>
            <consortium name="US DOE Joint Genome Institute (JGI-PGF)"/>
            <person name="Walter F."/>
            <person name="Albersmeier A."/>
            <person name="Kalinowski J."/>
            <person name="Ruckert C."/>
        </authorList>
    </citation>
    <scope>NUCLEOTIDE SEQUENCE</scope>
    <source>
        <strain evidence="4">CCM 7086</strain>
    </source>
</reference>
<dbReference type="GO" id="GO:0008080">
    <property type="term" value="F:N-acetyltransferase activity"/>
    <property type="evidence" value="ECO:0007669"/>
    <property type="project" value="UniProtKB-ARBA"/>
</dbReference>
<dbReference type="AlphaFoldDB" id="A0A8J2ULE2"/>
<dbReference type="RefSeq" id="WP_188395563.1">
    <property type="nucleotide sequence ID" value="NZ_BMCG01000003.1"/>
</dbReference>
<evidence type="ECO:0000313" key="5">
    <source>
        <dbReference type="Proteomes" id="UP000620266"/>
    </source>
</evidence>
<gene>
    <name evidence="4" type="ORF">GCM10007205_14480</name>
</gene>
<dbReference type="Proteomes" id="UP000620266">
    <property type="component" value="Unassembled WGS sequence"/>
</dbReference>
<accession>A0A8J2ULE2</accession>
<reference evidence="4" key="2">
    <citation type="submission" date="2020-09" db="EMBL/GenBank/DDBJ databases">
        <authorList>
            <person name="Sun Q."/>
            <person name="Sedlacek I."/>
        </authorList>
    </citation>
    <scope>NUCLEOTIDE SEQUENCE</scope>
    <source>
        <strain evidence="4">CCM 7086</strain>
    </source>
</reference>
<evidence type="ECO:0000313" key="4">
    <source>
        <dbReference type="EMBL" id="GGC06396.1"/>
    </source>
</evidence>
<dbReference type="EMBL" id="BMCG01000003">
    <property type="protein sequence ID" value="GGC06396.1"/>
    <property type="molecule type" value="Genomic_DNA"/>
</dbReference>
<dbReference type="PANTHER" id="PTHR10908:SF0">
    <property type="entry name" value="SEROTONIN N-ACETYLTRANSFERASE"/>
    <property type="match status" value="1"/>
</dbReference>
<keyword evidence="2" id="KW-0012">Acyltransferase</keyword>
<dbReference type="PANTHER" id="PTHR10908">
    <property type="entry name" value="SEROTONIN N-ACETYLTRANSFERASE"/>
    <property type="match status" value="1"/>
</dbReference>
<comment type="caution">
    <text evidence="4">The sequence shown here is derived from an EMBL/GenBank/DDBJ whole genome shotgun (WGS) entry which is preliminary data.</text>
</comment>
<dbReference type="InterPro" id="IPR051635">
    <property type="entry name" value="SNAT-like"/>
</dbReference>
<keyword evidence="5" id="KW-1185">Reference proteome</keyword>
<evidence type="ECO:0000256" key="2">
    <source>
        <dbReference type="ARBA" id="ARBA00023315"/>
    </source>
</evidence>
<keyword evidence="1" id="KW-0808">Transferase</keyword>
<sequence>MEHLSALPLRVAREDDIDRIMELEAGGFAPAIRESREVMLTRLRHFPQGFLILEHGLEQDGAQIIGYLCSERWTRDAADGGLFDPAHFTLGHDIRDTHHANGDCLYISSMTIAPAHRGNGMGRRFFTQALALLRQRLPGLRASVLLLSAEWQGAQRIYQSCGYTEIARLDGFFADIAQEDAGAIVMQLALDR</sequence>
<evidence type="ECO:0000259" key="3">
    <source>
        <dbReference type="PROSITE" id="PS51186"/>
    </source>
</evidence>
<organism evidence="4 5">
    <name type="scientific">Oxalicibacterium flavum</name>
    <dbReference type="NCBI Taxonomy" id="179467"/>
    <lineage>
        <taxon>Bacteria</taxon>
        <taxon>Pseudomonadati</taxon>
        <taxon>Pseudomonadota</taxon>
        <taxon>Betaproteobacteria</taxon>
        <taxon>Burkholderiales</taxon>
        <taxon>Oxalobacteraceae</taxon>
        <taxon>Oxalicibacterium</taxon>
    </lineage>
</organism>
<dbReference type="Gene3D" id="3.40.630.30">
    <property type="match status" value="1"/>
</dbReference>
<dbReference type="CDD" id="cd04301">
    <property type="entry name" value="NAT_SF"/>
    <property type="match status" value="1"/>
</dbReference>
<evidence type="ECO:0000256" key="1">
    <source>
        <dbReference type="ARBA" id="ARBA00022679"/>
    </source>
</evidence>
<dbReference type="InterPro" id="IPR016181">
    <property type="entry name" value="Acyl_CoA_acyltransferase"/>
</dbReference>
<name>A0A8J2ULE2_9BURK</name>
<dbReference type="SUPFAM" id="SSF55729">
    <property type="entry name" value="Acyl-CoA N-acyltransferases (Nat)"/>
    <property type="match status" value="1"/>
</dbReference>